<keyword evidence="9 15" id="KW-0862">Zinc</keyword>
<dbReference type="GO" id="GO:0003677">
    <property type="term" value="F:DNA binding"/>
    <property type="evidence" value="ECO:0007669"/>
    <property type="project" value="UniProtKB-KW"/>
</dbReference>
<evidence type="ECO:0000256" key="5">
    <source>
        <dbReference type="ARBA" id="ARBA00022695"/>
    </source>
</evidence>
<dbReference type="EMBL" id="GL983256">
    <property type="protein sequence ID" value="EGR33934.1"/>
    <property type="molecule type" value="Genomic_DNA"/>
</dbReference>
<evidence type="ECO:0000256" key="6">
    <source>
        <dbReference type="ARBA" id="ARBA00022705"/>
    </source>
</evidence>
<dbReference type="RefSeq" id="XP_004039238.1">
    <property type="nucleotide sequence ID" value="XM_004039190.1"/>
</dbReference>
<feature type="domain" description="DNA-directed DNA polymerase family B exonuclease" evidence="17">
    <location>
        <begin position="176"/>
        <end position="382"/>
    </location>
</feature>
<evidence type="ECO:0000256" key="14">
    <source>
        <dbReference type="ARBA" id="ARBA00023242"/>
    </source>
</evidence>
<dbReference type="GO" id="GO:0008622">
    <property type="term" value="C:epsilon DNA polymerase complex"/>
    <property type="evidence" value="ECO:0007669"/>
    <property type="project" value="InterPro"/>
</dbReference>
<dbReference type="Proteomes" id="UP000008983">
    <property type="component" value="Unassembled WGS sequence"/>
</dbReference>
<gene>
    <name evidence="19" type="ORF">IMG5_030320</name>
</gene>
<dbReference type="GO" id="GO:0045004">
    <property type="term" value="P:DNA replication proofreading"/>
    <property type="evidence" value="ECO:0007669"/>
    <property type="project" value="TreeGrafter"/>
</dbReference>
<dbReference type="Gene3D" id="1.10.287.690">
    <property type="entry name" value="Helix hairpin bin"/>
    <property type="match status" value="1"/>
</dbReference>
<organism evidence="19 20">
    <name type="scientific">Ichthyophthirius multifiliis</name>
    <name type="common">White spot disease agent</name>
    <name type="synonym">Ich</name>
    <dbReference type="NCBI Taxonomy" id="5932"/>
    <lineage>
        <taxon>Eukaryota</taxon>
        <taxon>Sar</taxon>
        <taxon>Alveolata</taxon>
        <taxon>Ciliophora</taxon>
        <taxon>Intramacronucleata</taxon>
        <taxon>Oligohymenophorea</taxon>
        <taxon>Hymenostomatida</taxon>
        <taxon>Ophryoglenina</taxon>
        <taxon>Ichthyophthirius</taxon>
    </lineage>
</organism>
<evidence type="ECO:0000256" key="1">
    <source>
        <dbReference type="ARBA" id="ARBA00004123"/>
    </source>
</evidence>
<dbReference type="SMART" id="SM00486">
    <property type="entry name" value="POLBc"/>
    <property type="match status" value="1"/>
</dbReference>
<dbReference type="eggNOG" id="KOG1798">
    <property type="taxonomic scope" value="Eukaryota"/>
</dbReference>
<dbReference type="InterPro" id="IPR042087">
    <property type="entry name" value="DNA_pol_B_thumb"/>
</dbReference>
<evidence type="ECO:0000256" key="8">
    <source>
        <dbReference type="ARBA" id="ARBA00022771"/>
    </source>
</evidence>
<dbReference type="PANTHER" id="PTHR10670">
    <property type="entry name" value="DNA POLYMERASE EPSILON CATALYTIC SUBUNIT A"/>
    <property type="match status" value="1"/>
</dbReference>
<dbReference type="InterPro" id="IPR006133">
    <property type="entry name" value="DNA-dir_DNA_pol_B_exonuc"/>
</dbReference>
<dbReference type="Gene3D" id="1.10.132.60">
    <property type="entry name" value="DNA polymerase family B, C-terminal domain"/>
    <property type="match status" value="1"/>
</dbReference>
<dbReference type="InParanoid" id="G0QLG9"/>
<dbReference type="InterPro" id="IPR055191">
    <property type="entry name" value="POL2_thumb"/>
</dbReference>
<dbReference type="GO" id="GO:0006297">
    <property type="term" value="P:nucleotide-excision repair, DNA gap filling"/>
    <property type="evidence" value="ECO:0007669"/>
    <property type="project" value="TreeGrafter"/>
</dbReference>
<protein>
    <recommendedName>
        <fullName evidence="15">DNA polymerase epsilon catalytic subunit</fullName>
        <ecNumber evidence="15">2.7.7.7</ecNumber>
    </recommendedName>
</protein>
<dbReference type="GO" id="GO:0008310">
    <property type="term" value="F:single-stranded DNA 3'-5' DNA exonuclease activity"/>
    <property type="evidence" value="ECO:0007669"/>
    <property type="project" value="TreeGrafter"/>
</dbReference>
<evidence type="ECO:0000259" key="17">
    <source>
        <dbReference type="Pfam" id="PF03104"/>
    </source>
</evidence>
<feature type="domain" description="DNA polymerase epsilon ,catalytic subunit A thumb" evidence="18">
    <location>
        <begin position="931"/>
        <end position="1103"/>
    </location>
</feature>
<keyword evidence="10 15" id="KW-0239">DNA-directed DNA polymerase</keyword>
<evidence type="ECO:0000256" key="10">
    <source>
        <dbReference type="ARBA" id="ARBA00022932"/>
    </source>
</evidence>
<comment type="function">
    <text evidence="15">DNA polymerase II participates in chromosomal DNA replication.</text>
</comment>
<keyword evidence="7 15" id="KW-0479">Metal-binding</keyword>
<dbReference type="EC" id="2.7.7.7" evidence="15"/>
<dbReference type="InterPro" id="IPR043502">
    <property type="entry name" value="DNA/RNA_pol_sf"/>
</dbReference>
<keyword evidence="5 15" id="KW-0548">Nucleotidyltransferase</keyword>
<dbReference type="GO" id="GO:0008270">
    <property type="term" value="F:zinc ion binding"/>
    <property type="evidence" value="ECO:0007669"/>
    <property type="project" value="UniProtKB-KW"/>
</dbReference>
<evidence type="ECO:0000256" key="11">
    <source>
        <dbReference type="ARBA" id="ARBA00023004"/>
    </source>
</evidence>
<keyword evidence="13 15" id="KW-0238">DNA-binding</keyword>
<dbReference type="InterPro" id="IPR006172">
    <property type="entry name" value="DNA-dir_DNA_pol_B"/>
</dbReference>
<comment type="similarity">
    <text evidence="2 15">Belongs to the DNA polymerase type-B family.</text>
</comment>
<evidence type="ECO:0000259" key="16">
    <source>
        <dbReference type="Pfam" id="PF00136"/>
    </source>
</evidence>
<reference evidence="19 20" key="1">
    <citation type="submission" date="2011-07" db="EMBL/GenBank/DDBJ databases">
        <authorList>
            <person name="Coyne R."/>
            <person name="Brami D."/>
            <person name="Johnson J."/>
            <person name="Hostetler J."/>
            <person name="Hannick L."/>
            <person name="Clark T."/>
            <person name="Cassidy-Hanley D."/>
            <person name="Inman J."/>
        </authorList>
    </citation>
    <scope>NUCLEOTIDE SEQUENCE [LARGE SCALE GENOMIC DNA]</scope>
    <source>
        <strain evidence="19 20">G5</strain>
    </source>
</reference>
<dbReference type="GeneID" id="14910122"/>
<dbReference type="Pfam" id="PF22634">
    <property type="entry name" value="POL2_thumb"/>
    <property type="match status" value="1"/>
</dbReference>
<evidence type="ECO:0000256" key="4">
    <source>
        <dbReference type="ARBA" id="ARBA00022679"/>
    </source>
</evidence>
<keyword evidence="6 15" id="KW-0235">DNA replication</keyword>
<dbReference type="InterPro" id="IPR029703">
    <property type="entry name" value="POL2"/>
</dbReference>
<dbReference type="GO" id="GO:0003887">
    <property type="term" value="F:DNA-directed DNA polymerase activity"/>
    <property type="evidence" value="ECO:0007669"/>
    <property type="project" value="UniProtKB-KW"/>
</dbReference>
<sequence length="1148" mass="135094">MNEKLRIQELVDKKFGIETVKDGRDRLGFIANFKTSIIKDEELNERSVLQIYYIEENGNWCKSIIQYNPYFYLSCENNLEKEIAFFLEKKYQKNISKVEIIEKVDLEMPNHLSGRKKKYIKLKFNTVSELMYVRNQIKPQIDRRKQYKPVIQNTQTLFPETINLNKNTDLTEYITDIREYDVPYHSRVCIDLNIRAAKWYKISFKDNVVNQIVCMENIVERPELKYLAFDIETSKAQLQFPDAKIDVVMMISLMYEGDAYLIVNREFCGQDVEGFEYAPKPEFECTVNIFNVKNEYECIKKFFDIIVSYRAFIITSFNGDKFDWPFIHERCNQVGLSLEKEIGINLEEGPEYFGRFITHLDCLYWVIRDAYLPQGSHGLKSVTKAKLGYQPIEVDPEKMVFLAKENTQILAEYSVSDAVATYFLYKKHIHDFIFALCTIIPCYSDEVLRKGSGTLCENLLMTEAFNRNIIFPNKKMENKEKMHKGHWLDSETYQGGKVECLRSGVFRSDIKTKFQLEKNAFQTLIDNVDKLLEFVMKIEQNRQVEELENYEDVRNQIVEGLEKLRDIPNVNNYEDYPLIYHLDVAAMYPNIILTNRLQPVAIVNEQICSSCLFNSPENQCKRPLEWMWKGEYFPLNRSEFETIKSNLEYERALNSENNNKDKNYYEINNTEDFYKQLKQRVKVYSQKTYKTMHISETTLKQNTVCMRENSFYIDTVRAFRDRRYTYKTLVKVWKGKAEEASQKGDTEGKKEAGNLEALYESMQLAHKIILNSFYGYVMRKGARWYSMEMAAMVTHIGSSIILDAKNFIDCVGKPLELDTDGIWCLLPKGFPESFQLKFVDGKKWKIEYPCSILNYLIYEKYCNDQYQTLKDETNLKYESNKEMSIFFELDGPYKAMVIPAAREEGKLLKKGYVVYNHNGKIAEIKGFEIKRRGELEILKIFQSEIFSEFPAGSSLKECYEACAFVARKWLNLLIMKGQGLTDDELIDYICQTKVLSKQLQDYGEQKGVGLTCAKRLKEFLGPDVAKGKSLNCIYVMSAKPVELSRAERAIPVQIFGSDNEIRKRFLKKWLKDNSLGDEQLELRNILDWDYYIERLNWHILQIIPSEQLGVYRIWIYPMQYNEGQQQDFAQKYFLYYSCFQYGIINRLI</sequence>
<dbReference type="SUPFAM" id="SSF53098">
    <property type="entry name" value="Ribonuclease H-like"/>
    <property type="match status" value="1"/>
</dbReference>
<feature type="domain" description="DNA-directed DNA polymerase family B multifunctional" evidence="16">
    <location>
        <begin position="753"/>
        <end position="810"/>
    </location>
</feature>
<evidence type="ECO:0000256" key="2">
    <source>
        <dbReference type="ARBA" id="ARBA00005755"/>
    </source>
</evidence>
<dbReference type="Gene3D" id="3.30.420.10">
    <property type="entry name" value="Ribonuclease H-like superfamily/Ribonuclease H"/>
    <property type="match status" value="1"/>
</dbReference>
<keyword evidence="4 15" id="KW-0808">Transferase</keyword>
<comment type="cofactor">
    <cofactor evidence="15">
        <name>[4Fe-4S] cluster</name>
        <dbReference type="ChEBI" id="CHEBI:49883"/>
    </cofactor>
</comment>
<evidence type="ECO:0000256" key="7">
    <source>
        <dbReference type="ARBA" id="ARBA00022723"/>
    </source>
</evidence>
<dbReference type="Gene3D" id="3.90.1600.10">
    <property type="entry name" value="Palm domain of DNA polymerase"/>
    <property type="match status" value="1"/>
</dbReference>
<dbReference type="FunFam" id="3.30.420.10:FF:000010">
    <property type="entry name" value="DNA polymerase epsilon catalytic subunit"/>
    <property type="match status" value="1"/>
</dbReference>
<dbReference type="InterPro" id="IPR036397">
    <property type="entry name" value="RNaseH_sf"/>
</dbReference>
<evidence type="ECO:0000313" key="19">
    <source>
        <dbReference type="EMBL" id="EGR33934.1"/>
    </source>
</evidence>
<dbReference type="PANTHER" id="PTHR10670:SF0">
    <property type="entry name" value="DNA POLYMERASE EPSILON CATALYTIC SUBUNIT A"/>
    <property type="match status" value="1"/>
</dbReference>
<name>G0QLG9_ICHMU</name>
<evidence type="ECO:0000256" key="12">
    <source>
        <dbReference type="ARBA" id="ARBA00023014"/>
    </source>
</evidence>
<dbReference type="CDD" id="cd05779">
    <property type="entry name" value="DNA_polB_epsilon_exo"/>
    <property type="match status" value="1"/>
</dbReference>
<keyword evidence="8 15" id="KW-0863">Zinc-finger</keyword>
<dbReference type="STRING" id="857967.G0QLG9"/>
<evidence type="ECO:0000259" key="18">
    <source>
        <dbReference type="Pfam" id="PF22634"/>
    </source>
</evidence>
<dbReference type="Pfam" id="PF00136">
    <property type="entry name" value="DNA_pol_B"/>
    <property type="match status" value="1"/>
</dbReference>
<accession>G0QLG9</accession>
<dbReference type="Gene3D" id="3.30.342.10">
    <property type="entry name" value="DNA Polymerase, chain B, domain 1"/>
    <property type="match status" value="1"/>
</dbReference>
<comment type="catalytic activity">
    <reaction evidence="15">
        <text>DNA(n) + a 2'-deoxyribonucleoside 5'-triphosphate = DNA(n+1) + diphosphate</text>
        <dbReference type="Rhea" id="RHEA:22508"/>
        <dbReference type="Rhea" id="RHEA-COMP:17339"/>
        <dbReference type="Rhea" id="RHEA-COMP:17340"/>
        <dbReference type="ChEBI" id="CHEBI:33019"/>
        <dbReference type="ChEBI" id="CHEBI:61560"/>
        <dbReference type="ChEBI" id="CHEBI:173112"/>
        <dbReference type="EC" id="2.7.7.7"/>
    </reaction>
</comment>
<dbReference type="SMR" id="G0QLG9"/>
<evidence type="ECO:0000313" key="20">
    <source>
        <dbReference type="Proteomes" id="UP000008983"/>
    </source>
</evidence>
<dbReference type="OrthoDB" id="10060449at2759"/>
<keyword evidence="14 15" id="KW-0539">Nucleus</keyword>
<dbReference type="InterPro" id="IPR023211">
    <property type="entry name" value="DNA_pol_palm_dom_sf"/>
</dbReference>
<evidence type="ECO:0000256" key="3">
    <source>
        <dbReference type="ARBA" id="ARBA00022485"/>
    </source>
</evidence>
<dbReference type="InterPro" id="IPR012337">
    <property type="entry name" value="RNaseH-like_sf"/>
</dbReference>
<keyword evidence="20" id="KW-1185">Reference proteome</keyword>
<dbReference type="GO" id="GO:0006272">
    <property type="term" value="P:leading strand elongation"/>
    <property type="evidence" value="ECO:0007669"/>
    <property type="project" value="TreeGrafter"/>
</dbReference>
<dbReference type="GO" id="GO:0000166">
    <property type="term" value="F:nucleotide binding"/>
    <property type="evidence" value="ECO:0007669"/>
    <property type="project" value="InterPro"/>
</dbReference>
<dbReference type="GO" id="GO:0000278">
    <property type="term" value="P:mitotic cell cycle"/>
    <property type="evidence" value="ECO:0007669"/>
    <property type="project" value="TreeGrafter"/>
</dbReference>
<dbReference type="SUPFAM" id="SSF56672">
    <property type="entry name" value="DNA/RNA polymerases"/>
    <property type="match status" value="1"/>
</dbReference>
<dbReference type="InterPro" id="IPR006134">
    <property type="entry name" value="DNA-dir_DNA_pol_B_multi_dom"/>
</dbReference>
<keyword evidence="12 15" id="KW-0411">Iron-sulfur</keyword>
<evidence type="ECO:0000256" key="15">
    <source>
        <dbReference type="RuleBase" id="RU365029"/>
    </source>
</evidence>
<dbReference type="Pfam" id="PF03104">
    <property type="entry name" value="DNA_pol_B_exo1"/>
    <property type="match status" value="1"/>
</dbReference>
<dbReference type="AlphaFoldDB" id="G0QLG9"/>
<dbReference type="GO" id="GO:0006287">
    <property type="term" value="P:base-excision repair, gap-filling"/>
    <property type="evidence" value="ECO:0007669"/>
    <property type="project" value="TreeGrafter"/>
</dbReference>
<dbReference type="OMA" id="EREECSI"/>
<evidence type="ECO:0000256" key="13">
    <source>
        <dbReference type="ARBA" id="ARBA00023125"/>
    </source>
</evidence>
<proteinExistence type="inferred from homology"/>
<keyword evidence="11 15" id="KW-0408">Iron</keyword>
<evidence type="ECO:0000256" key="9">
    <source>
        <dbReference type="ARBA" id="ARBA00022833"/>
    </source>
</evidence>
<keyword evidence="3 15" id="KW-0004">4Fe-4S</keyword>
<dbReference type="GO" id="GO:0051539">
    <property type="term" value="F:4 iron, 4 sulfur cluster binding"/>
    <property type="evidence" value="ECO:0007669"/>
    <property type="project" value="UniProtKB-KW"/>
</dbReference>
<comment type="subcellular location">
    <subcellularLocation>
        <location evidence="1 15">Nucleus</location>
    </subcellularLocation>
</comment>